<protein>
    <submittedName>
        <fullName evidence="4">Putative oxidoreductase</fullName>
    </submittedName>
</protein>
<dbReference type="AlphaFoldDB" id="A0A4R8RMW1"/>
<reference evidence="4 5" key="1">
    <citation type="submission" date="2018-12" db="EMBL/GenBank/DDBJ databases">
        <title>Genome sequence and assembly of Colletotrichum trifolii.</title>
        <authorList>
            <person name="Gan P."/>
            <person name="Shirasu K."/>
        </authorList>
    </citation>
    <scope>NUCLEOTIDE SEQUENCE [LARGE SCALE GENOMIC DNA]</scope>
    <source>
        <strain evidence="4 5">543-2</strain>
    </source>
</reference>
<dbReference type="Gene3D" id="3.40.50.720">
    <property type="entry name" value="NAD(P)-binding Rossmann-like Domain"/>
    <property type="match status" value="1"/>
</dbReference>
<dbReference type="GO" id="GO:0016491">
    <property type="term" value="F:oxidoreductase activity"/>
    <property type="evidence" value="ECO:0007669"/>
    <property type="project" value="UniProtKB-KW"/>
</dbReference>
<keyword evidence="5" id="KW-1185">Reference proteome</keyword>
<dbReference type="InterPro" id="IPR002347">
    <property type="entry name" value="SDR_fam"/>
</dbReference>
<accession>A0A4R8RMW1</accession>
<dbReference type="EMBL" id="RYZW01000012">
    <property type="protein sequence ID" value="TDZ68201.1"/>
    <property type="molecule type" value="Genomic_DNA"/>
</dbReference>
<dbReference type="InterPro" id="IPR036291">
    <property type="entry name" value="NAD(P)-bd_dom_sf"/>
</dbReference>
<dbReference type="STRING" id="5466.A0A4R8RMW1"/>
<keyword evidence="3" id="KW-0560">Oxidoreductase</keyword>
<dbReference type="PANTHER" id="PTHR24320">
    <property type="entry name" value="RETINOL DEHYDROGENASE"/>
    <property type="match status" value="1"/>
</dbReference>
<comment type="caution">
    <text evidence="4">The sequence shown here is derived from an EMBL/GenBank/DDBJ whole genome shotgun (WGS) entry which is preliminary data.</text>
</comment>
<evidence type="ECO:0000313" key="5">
    <source>
        <dbReference type="Proteomes" id="UP000295703"/>
    </source>
</evidence>
<organism evidence="4 5">
    <name type="scientific">Colletotrichum trifolii</name>
    <dbReference type="NCBI Taxonomy" id="5466"/>
    <lineage>
        <taxon>Eukaryota</taxon>
        <taxon>Fungi</taxon>
        <taxon>Dikarya</taxon>
        <taxon>Ascomycota</taxon>
        <taxon>Pezizomycotina</taxon>
        <taxon>Sordariomycetes</taxon>
        <taxon>Hypocreomycetidae</taxon>
        <taxon>Glomerellales</taxon>
        <taxon>Glomerellaceae</taxon>
        <taxon>Colletotrichum</taxon>
        <taxon>Colletotrichum orbiculare species complex</taxon>
    </lineage>
</organism>
<evidence type="ECO:0000256" key="2">
    <source>
        <dbReference type="ARBA" id="ARBA00022857"/>
    </source>
</evidence>
<evidence type="ECO:0000256" key="1">
    <source>
        <dbReference type="ARBA" id="ARBA00006484"/>
    </source>
</evidence>
<dbReference type="PANTHER" id="PTHR24320:SF282">
    <property type="entry name" value="WW DOMAIN-CONTAINING OXIDOREDUCTASE"/>
    <property type="match status" value="1"/>
</dbReference>
<proteinExistence type="inferred from homology"/>
<name>A0A4R8RMW1_COLTR</name>
<evidence type="ECO:0000256" key="3">
    <source>
        <dbReference type="ARBA" id="ARBA00023002"/>
    </source>
</evidence>
<sequence>MPSFNPDRDIPDLSGKVILVTGGNNGLDKQTVLQLSKHNPAHIFMGARSEKKALEAVTEIRNAVPNAANITFLKLDLASFESVKEAASSFLAQPSQARARSCQGTRSWRRSCGSGPKESLRGIYEAILTPASDVDWVTYFILGSSSRCRHVFVLGFVYDELHFGSDNFRAQVDTHLYPLGCSSWATWYNFSNTRSNEDQSPLGNNFPVTAPHGGIFNTHGTSHSVTCYKYSSKFESKLSGVMSASRPKKTAVGGFRERIGFSWSTGTGRSARYLVAR</sequence>
<dbReference type="Pfam" id="PF00106">
    <property type="entry name" value="adh_short"/>
    <property type="match status" value="1"/>
</dbReference>
<evidence type="ECO:0000313" key="4">
    <source>
        <dbReference type="EMBL" id="TDZ68201.1"/>
    </source>
</evidence>
<keyword evidence="2" id="KW-0521">NADP</keyword>
<gene>
    <name evidence="4" type="ORF">CTRI78_v002315</name>
</gene>
<dbReference type="Proteomes" id="UP000295703">
    <property type="component" value="Unassembled WGS sequence"/>
</dbReference>
<comment type="similarity">
    <text evidence="1">Belongs to the short-chain dehydrogenases/reductases (SDR) family.</text>
</comment>
<dbReference type="SUPFAM" id="SSF51735">
    <property type="entry name" value="NAD(P)-binding Rossmann-fold domains"/>
    <property type="match status" value="1"/>
</dbReference>